<reference evidence="1 2" key="2">
    <citation type="submission" date="2017-10" db="EMBL/GenBank/DDBJ databases">
        <title>Extensive intraspecific genome diversity in a model arbuscular mycorrhizal fungus.</title>
        <authorList>
            <person name="Chen E.C.H."/>
            <person name="Morin E."/>
            <person name="Baudet D."/>
            <person name="Noel J."/>
            <person name="Ndikumana S."/>
            <person name="Charron P."/>
            <person name="St-Onge C."/>
            <person name="Giorgi J."/>
            <person name="Grigoriev I.V."/>
            <person name="Roux C."/>
            <person name="Martin F.M."/>
            <person name="Corradi N."/>
        </authorList>
    </citation>
    <scope>NUCLEOTIDE SEQUENCE [LARGE SCALE GENOMIC DNA]</scope>
    <source>
        <strain evidence="1 2">C2</strain>
    </source>
</reference>
<dbReference type="Proteomes" id="UP000233469">
    <property type="component" value="Unassembled WGS sequence"/>
</dbReference>
<dbReference type="VEuPathDB" id="FungiDB:FUN_000028"/>
<organism evidence="1 2">
    <name type="scientific">Rhizophagus irregularis</name>
    <dbReference type="NCBI Taxonomy" id="588596"/>
    <lineage>
        <taxon>Eukaryota</taxon>
        <taxon>Fungi</taxon>
        <taxon>Fungi incertae sedis</taxon>
        <taxon>Mucoromycota</taxon>
        <taxon>Glomeromycotina</taxon>
        <taxon>Glomeromycetes</taxon>
        <taxon>Glomerales</taxon>
        <taxon>Glomeraceae</taxon>
        <taxon>Rhizophagus</taxon>
    </lineage>
</organism>
<evidence type="ECO:0000313" key="2">
    <source>
        <dbReference type="Proteomes" id="UP000233469"/>
    </source>
</evidence>
<dbReference type="AlphaFoldDB" id="A0A2N1M163"/>
<reference evidence="1 2" key="1">
    <citation type="submission" date="2016-04" db="EMBL/GenBank/DDBJ databases">
        <title>Genome analyses suggest a sexual origin of heterokaryosis in a supposedly ancient asexual fungus.</title>
        <authorList>
            <person name="Ropars J."/>
            <person name="Sedzielewska K."/>
            <person name="Noel J."/>
            <person name="Charron P."/>
            <person name="Farinelli L."/>
            <person name="Marton T."/>
            <person name="Kruger M."/>
            <person name="Pelin A."/>
            <person name="Brachmann A."/>
            <person name="Corradi N."/>
        </authorList>
    </citation>
    <scope>NUCLEOTIDE SEQUENCE [LARGE SCALE GENOMIC DNA]</scope>
    <source>
        <strain evidence="1 2">C2</strain>
    </source>
</reference>
<dbReference type="EMBL" id="LLXL01007778">
    <property type="protein sequence ID" value="PKK55369.1"/>
    <property type="molecule type" value="Genomic_DNA"/>
</dbReference>
<accession>A0A2N1M163</accession>
<evidence type="ECO:0000313" key="1">
    <source>
        <dbReference type="EMBL" id="PKK55369.1"/>
    </source>
</evidence>
<protein>
    <submittedName>
        <fullName evidence="1">Uncharacterized protein</fullName>
    </submittedName>
</protein>
<gene>
    <name evidence="1" type="ORF">RhiirC2_802582</name>
</gene>
<comment type="caution">
    <text evidence="1">The sequence shown here is derived from an EMBL/GenBank/DDBJ whole genome shotgun (WGS) entry which is preliminary data.</text>
</comment>
<proteinExistence type="predicted"/>
<name>A0A2N1M163_9GLOM</name>
<sequence length="57" mass="6708">QLKKTTQDVLRHYFDFGNAMKKRYDHYKLKHGDLASQSLVKNDVQKQLSKDISEKAL</sequence>
<feature type="non-terminal residue" evidence="1">
    <location>
        <position position="1"/>
    </location>
</feature>